<comment type="function">
    <text evidence="8">May be involved in recombinational repair of damaged DNA.</text>
</comment>
<evidence type="ECO:0000256" key="5">
    <source>
        <dbReference type="ARBA" id="ARBA00022840"/>
    </source>
</evidence>
<dbReference type="RefSeq" id="WP_390470673.1">
    <property type="nucleotide sequence ID" value="NZ_BAABXL010000001.1"/>
</dbReference>
<dbReference type="PANTHER" id="PTHR11059:SF0">
    <property type="entry name" value="DNA REPAIR PROTEIN RECN"/>
    <property type="match status" value="1"/>
</dbReference>
<dbReference type="NCBIfam" id="TIGR00634">
    <property type="entry name" value="recN"/>
    <property type="match status" value="1"/>
</dbReference>
<keyword evidence="11" id="KW-1185">Reference proteome</keyword>
<evidence type="ECO:0000256" key="7">
    <source>
        <dbReference type="ARBA" id="ARBA00033408"/>
    </source>
</evidence>
<dbReference type="PIRSF" id="PIRSF003128">
    <property type="entry name" value="RecN"/>
    <property type="match status" value="1"/>
</dbReference>
<sequence length="558" mass="62767">MLLELHVKNLALIEKADVEFGEGLNILTGETGAGKSIIIGSVTMALGGKASRDSIRHGAPYAYIELVFSVSGEEKRKALKELDTEPTEDGLIIISRKITPSRSVSRINDEMVTTARLRQITGLLLDIHGQHEHQSLLYKSKHLEILDAYVKAQTQPEKKKIEAEYRNYCALKERLASFQMDTDARLREADFLRFEIQEIEDGSIKEGEEEELTARYRRFSHARRIAESLTEAYDCLHGDGITRALKSVEQVTDFDEALQGIRDQLYDAEAIISDAGREISGYLSSMEFDEETWRRTEERLDQIHSLQSKYGATPQAIEARLEEKRKRLEELEDYDAFRERTEKELKASSDRLAGLCADLSEIRKSASVKLVERIRQGLLDLNFLDVEFDMEFDRLDHFTAGGWDEAQFLISTNPGQPMRPLKDVASGGELSRIMLAIKTVLADSDEIPTLIFDEIDTGISGRTAQKVSEKLSYIGGSHQVICITHLPQIAAMADIHFEIKKSANGNMTATTIERLGREEEIKELARLLGGAQITEAVLKNAGEMKDLADQTKKPMMAR</sequence>
<evidence type="ECO:0000256" key="1">
    <source>
        <dbReference type="ARBA" id="ARBA00009441"/>
    </source>
</evidence>
<evidence type="ECO:0000256" key="6">
    <source>
        <dbReference type="ARBA" id="ARBA00023204"/>
    </source>
</evidence>
<reference evidence="10 11" key="1">
    <citation type="submission" date="2024-04" db="EMBL/GenBank/DDBJ databases">
        <title>Defined microbial consortia suppress multidrug-resistant proinflammatory Enterobacteriaceae via ecological control.</title>
        <authorList>
            <person name="Furuichi M."/>
            <person name="Kawaguchi T."/>
            <person name="Pust M."/>
            <person name="Yasuma K."/>
            <person name="Plichta D."/>
            <person name="Hasegawa N."/>
            <person name="Ohya T."/>
            <person name="Bhattarai S."/>
            <person name="Sasajima S."/>
            <person name="Aoto Y."/>
            <person name="Tuganbaev T."/>
            <person name="Yaginuma M."/>
            <person name="Ueda M."/>
            <person name="Okahashi N."/>
            <person name="Amafuji K."/>
            <person name="Kiridooshi Y."/>
            <person name="Sugita K."/>
            <person name="Strazar M."/>
            <person name="Skelly A."/>
            <person name="Suda W."/>
            <person name="Hattori M."/>
            <person name="Nakamoto N."/>
            <person name="Caballero S."/>
            <person name="Norman J."/>
            <person name="Olle B."/>
            <person name="Tanoue T."/>
            <person name="Arita M."/>
            <person name="Bucci V."/>
            <person name="Atarashi K."/>
            <person name="Xavier R."/>
            <person name="Honda K."/>
        </authorList>
    </citation>
    <scope>NUCLEOTIDE SEQUENCE [LARGE SCALE GENOMIC DNA]</scope>
    <source>
        <strain evidence="11">f13</strain>
    </source>
</reference>
<keyword evidence="5" id="KW-0067">ATP-binding</keyword>
<accession>A0ABQ0B135</accession>
<gene>
    <name evidence="10" type="primary">recN</name>
    <name evidence="10" type="ORF">F130042H8_30580</name>
</gene>
<organism evidence="10 11">
    <name type="scientific">Enterocloster alcoholdehydrogenati</name>
    <dbReference type="NCBI Taxonomy" id="2547410"/>
    <lineage>
        <taxon>Bacteria</taxon>
        <taxon>Bacillati</taxon>
        <taxon>Bacillota</taxon>
        <taxon>Clostridia</taxon>
        <taxon>Lachnospirales</taxon>
        <taxon>Lachnospiraceae</taxon>
        <taxon>Enterocloster</taxon>
    </lineage>
</organism>
<proteinExistence type="inferred from homology"/>
<dbReference type="CDD" id="cd03241">
    <property type="entry name" value="ABC_RecN"/>
    <property type="match status" value="2"/>
</dbReference>
<evidence type="ECO:0000259" key="9">
    <source>
        <dbReference type="Pfam" id="PF13476"/>
    </source>
</evidence>
<evidence type="ECO:0000313" key="10">
    <source>
        <dbReference type="EMBL" id="GAA6269998.1"/>
    </source>
</evidence>
<dbReference type="PANTHER" id="PTHR11059">
    <property type="entry name" value="DNA REPAIR PROTEIN RECN"/>
    <property type="match status" value="1"/>
</dbReference>
<evidence type="ECO:0000256" key="3">
    <source>
        <dbReference type="ARBA" id="ARBA00022741"/>
    </source>
</evidence>
<protein>
    <recommendedName>
        <fullName evidence="2 8">DNA repair protein RecN</fullName>
    </recommendedName>
    <alternativeName>
        <fullName evidence="7 8">Recombination protein N</fullName>
    </alternativeName>
</protein>
<keyword evidence="3" id="KW-0547">Nucleotide-binding</keyword>
<dbReference type="Proteomes" id="UP001600894">
    <property type="component" value="Unassembled WGS sequence"/>
</dbReference>
<keyword evidence="6 8" id="KW-0234">DNA repair</keyword>
<dbReference type="SUPFAM" id="SSF52540">
    <property type="entry name" value="P-loop containing nucleoside triphosphate hydrolases"/>
    <property type="match status" value="1"/>
</dbReference>
<keyword evidence="4 8" id="KW-0227">DNA damage</keyword>
<feature type="domain" description="Rad50/SbcC-type AAA" evidence="9">
    <location>
        <begin position="4"/>
        <end position="212"/>
    </location>
</feature>
<name>A0ABQ0B135_9FIRM</name>
<evidence type="ECO:0000256" key="8">
    <source>
        <dbReference type="PIRNR" id="PIRNR003128"/>
    </source>
</evidence>
<comment type="similarity">
    <text evidence="1 8">Belongs to the RecN family.</text>
</comment>
<dbReference type="Pfam" id="PF13476">
    <property type="entry name" value="AAA_23"/>
    <property type="match status" value="1"/>
</dbReference>
<evidence type="ECO:0000256" key="2">
    <source>
        <dbReference type="ARBA" id="ARBA00021315"/>
    </source>
</evidence>
<comment type="caution">
    <text evidence="10">The sequence shown here is derived from an EMBL/GenBank/DDBJ whole genome shotgun (WGS) entry which is preliminary data.</text>
</comment>
<evidence type="ECO:0000313" key="11">
    <source>
        <dbReference type="Proteomes" id="UP001600894"/>
    </source>
</evidence>
<dbReference type="Gene3D" id="3.40.50.300">
    <property type="entry name" value="P-loop containing nucleotide triphosphate hydrolases"/>
    <property type="match status" value="2"/>
</dbReference>
<dbReference type="InterPro" id="IPR004604">
    <property type="entry name" value="DNA_recomb/repair_RecN"/>
</dbReference>
<evidence type="ECO:0000256" key="4">
    <source>
        <dbReference type="ARBA" id="ARBA00022763"/>
    </source>
</evidence>
<dbReference type="InterPro" id="IPR038729">
    <property type="entry name" value="Rad50/SbcC_AAA"/>
</dbReference>
<dbReference type="EMBL" id="BAABXL010000001">
    <property type="protein sequence ID" value="GAA6269998.1"/>
    <property type="molecule type" value="Genomic_DNA"/>
</dbReference>
<dbReference type="InterPro" id="IPR027417">
    <property type="entry name" value="P-loop_NTPase"/>
</dbReference>